<sequence length="113" mass="12843">MKNIKNLIAFLLSCSNFNSIASSVVITTIAEKSNQLLPRVNMIIEGAKRRKATDFNVSSKKVLQFSYIEFAVQTVEHFVFNKPDANIRSQYIHTIINSPEAGRIKYLFFGSRL</sequence>
<keyword evidence="1" id="KW-0732">Signal</keyword>
<name>A0ABT8WK25_9FLAO</name>
<dbReference type="EMBL" id="JAUOEL010000001">
    <property type="protein sequence ID" value="MDO5973490.1"/>
    <property type="molecule type" value="Genomic_DNA"/>
</dbReference>
<comment type="caution">
    <text evidence="2">The sequence shown here is derived from an EMBL/GenBank/DDBJ whole genome shotgun (WGS) entry which is preliminary data.</text>
</comment>
<dbReference type="RefSeq" id="WP_303300583.1">
    <property type="nucleotide sequence ID" value="NZ_BAABDA010000042.1"/>
</dbReference>
<evidence type="ECO:0000256" key="1">
    <source>
        <dbReference type="SAM" id="SignalP"/>
    </source>
</evidence>
<dbReference type="Proteomes" id="UP001176806">
    <property type="component" value="Unassembled WGS sequence"/>
</dbReference>
<evidence type="ECO:0000313" key="2">
    <source>
        <dbReference type="EMBL" id="MDO5973490.1"/>
    </source>
</evidence>
<feature type="signal peptide" evidence="1">
    <location>
        <begin position="1"/>
        <end position="21"/>
    </location>
</feature>
<accession>A0ABT8WK25</accession>
<protein>
    <submittedName>
        <fullName evidence="2">Uncharacterized protein</fullName>
    </submittedName>
</protein>
<reference evidence="2" key="1">
    <citation type="submission" date="2023-07" db="EMBL/GenBank/DDBJ databases">
        <title>Two novel species in the genus Flavivirga.</title>
        <authorList>
            <person name="Kwon K."/>
        </authorList>
    </citation>
    <scope>NUCLEOTIDE SEQUENCE</scope>
    <source>
        <strain evidence="2">KACC 14158</strain>
    </source>
</reference>
<proteinExistence type="predicted"/>
<gene>
    <name evidence="2" type="ORF">Q4Q40_04765</name>
</gene>
<evidence type="ECO:0000313" key="3">
    <source>
        <dbReference type="Proteomes" id="UP001176806"/>
    </source>
</evidence>
<keyword evidence="3" id="KW-1185">Reference proteome</keyword>
<feature type="chain" id="PRO_5045684117" evidence="1">
    <location>
        <begin position="22"/>
        <end position="113"/>
    </location>
</feature>
<organism evidence="2 3">
    <name type="scientific">Flavivirga jejuensis</name>
    <dbReference type="NCBI Taxonomy" id="870487"/>
    <lineage>
        <taxon>Bacteria</taxon>
        <taxon>Pseudomonadati</taxon>
        <taxon>Bacteroidota</taxon>
        <taxon>Flavobacteriia</taxon>
        <taxon>Flavobacteriales</taxon>
        <taxon>Flavobacteriaceae</taxon>
        <taxon>Flavivirga</taxon>
    </lineage>
</organism>